<feature type="transmembrane region" description="Helical" evidence="2">
    <location>
        <begin position="378"/>
        <end position="401"/>
    </location>
</feature>
<keyword evidence="2" id="KW-0812">Transmembrane</keyword>
<feature type="transmembrane region" description="Helical" evidence="2">
    <location>
        <begin position="141"/>
        <end position="162"/>
    </location>
</feature>
<evidence type="ECO:0000313" key="5">
    <source>
        <dbReference type="Proteomes" id="UP000006591"/>
    </source>
</evidence>
<protein>
    <recommendedName>
        <fullName evidence="3">DUF4220 domain-containing protein</fullName>
    </recommendedName>
</protein>
<name>A0A0E0I754_ORYNI</name>
<dbReference type="InterPro" id="IPR025315">
    <property type="entry name" value="DUF4220"/>
</dbReference>
<feature type="transmembrane region" description="Helical" evidence="2">
    <location>
        <begin position="168"/>
        <end position="188"/>
    </location>
</feature>
<feature type="domain" description="DUF4220" evidence="3">
    <location>
        <begin position="143"/>
        <end position="442"/>
    </location>
</feature>
<keyword evidence="2" id="KW-1133">Transmembrane helix</keyword>
<dbReference type="STRING" id="4536.A0A0E0I754"/>
<sequence>MAAEGDHLSTPAEGAPRLAAAPQPKRHHSTEEVAAMAHWRQCHEADAARRVVVVDFVVVAEYLCLGAAFGRHAGNGCAAAAGSLEGRDELPQQAARMEPEEELWNEWEIQVLVLVSFSLQVFLLLLSGIRKRTTSNVLSIFIWLAYVSADSLAIFVLGHLALHINGLVLFWAPFMLLHLGGQETITAFSMEDNMLWKRHLLTLATQVGLAAYVVGKQWQGDKQLLAPMVLIFIKYACRTSALMFTAEQTTPGSNLGMQAKGWSANWKHYSTNNWMMNEVHTYNELLWEANAGWTLYMAFLMDMTPLISRPETYSLQGLLSKEHRVYVSYKLAELQLSIVYDYFYTKLGVYFEPEERLNGRFAQLATLGSTFAATIEPILFGAFILEILSVFIVVSSFWAYFMATVSDFLCTRCHDVIFSIVKLVHPESKPQWSQKLAQYNLIIGCIKQKRAAAGSCLLKCMKRVIGIQPSTMTHVDISHELKKLVLDKLLQVGSRLHPDDVWDISKFTGQWAKLELMRSKLHIESSSRARLQHSACRFHVLAWHIATDISFFHEDELGCSSPSRGPSRELSNYVMYLSAKHGILSGNDGHMRLRNAQEFIVECLQDRQEALDQDAVVRSVAAKIDNLTEDFEHPRILTAVEPVLIQSGQLAKELLKMKEANDRWDIIMNVWMEMLCYMAFHCGPGFHNKQVSKGGEFISHACEGCDI</sequence>
<organism evidence="4">
    <name type="scientific">Oryza nivara</name>
    <name type="common">Indian wild rice</name>
    <name type="synonym">Oryza sativa f. spontanea</name>
    <dbReference type="NCBI Taxonomy" id="4536"/>
    <lineage>
        <taxon>Eukaryota</taxon>
        <taxon>Viridiplantae</taxon>
        <taxon>Streptophyta</taxon>
        <taxon>Embryophyta</taxon>
        <taxon>Tracheophyta</taxon>
        <taxon>Spermatophyta</taxon>
        <taxon>Magnoliopsida</taxon>
        <taxon>Liliopsida</taxon>
        <taxon>Poales</taxon>
        <taxon>Poaceae</taxon>
        <taxon>BOP clade</taxon>
        <taxon>Oryzoideae</taxon>
        <taxon>Oryzeae</taxon>
        <taxon>Oryzinae</taxon>
        <taxon>Oryza</taxon>
    </lineage>
</organism>
<dbReference type="EnsemblPlants" id="ONIVA08G02640.1">
    <property type="protein sequence ID" value="ONIVA08G02640.1"/>
    <property type="gene ID" value="ONIVA08G02640"/>
</dbReference>
<evidence type="ECO:0000313" key="4">
    <source>
        <dbReference type="EnsemblPlants" id="ONIVA08G02640.1"/>
    </source>
</evidence>
<reference evidence="4" key="2">
    <citation type="submission" date="2018-04" db="EMBL/GenBank/DDBJ databases">
        <title>OnivRS2 (Oryza nivara Reference Sequence Version 2).</title>
        <authorList>
            <person name="Zhang J."/>
            <person name="Kudrna D."/>
            <person name="Lee S."/>
            <person name="Talag J."/>
            <person name="Rajasekar S."/>
            <person name="Welchert J."/>
            <person name="Hsing Y.-I."/>
            <person name="Wing R.A."/>
        </authorList>
    </citation>
    <scope>NUCLEOTIDE SEQUENCE [LARGE SCALE GENOMIC DNA]</scope>
    <source>
        <strain evidence="4">SL10</strain>
    </source>
</reference>
<dbReference type="Pfam" id="PF04578">
    <property type="entry name" value="DUF594"/>
    <property type="match status" value="1"/>
</dbReference>
<proteinExistence type="predicted"/>
<dbReference type="InterPro" id="IPR007658">
    <property type="entry name" value="DUF594"/>
</dbReference>
<reference evidence="4" key="1">
    <citation type="submission" date="2015-04" db="UniProtKB">
        <authorList>
            <consortium name="EnsemblPlants"/>
        </authorList>
    </citation>
    <scope>IDENTIFICATION</scope>
    <source>
        <strain evidence="4">SL10</strain>
    </source>
</reference>
<dbReference type="PANTHER" id="PTHR31325">
    <property type="entry name" value="OS01G0798800 PROTEIN-RELATED"/>
    <property type="match status" value="1"/>
</dbReference>
<keyword evidence="5" id="KW-1185">Reference proteome</keyword>
<dbReference type="Pfam" id="PF13968">
    <property type="entry name" value="DUF4220"/>
    <property type="match status" value="1"/>
</dbReference>
<dbReference type="Gramene" id="ONIVA08G02640.1">
    <property type="protein sequence ID" value="ONIVA08G02640.1"/>
    <property type="gene ID" value="ONIVA08G02640"/>
</dbReference>
<evidence type="ECO:0000256" key="2">
    <source>
        <dbReference type="SAM" id="Phobius"/>
    </source>
</evidence>
<dbReference type="AlphaFoldDB" id="A0A0E0I754"/>
<dbReference type="eggNOG" id="ENOG502QQBP">
    <property type="taxonomic scope" value="Eukaryota"/>
</dbReference>
<keyword evidence="2" id="KW-0472">Membrane</keyword>
<dbReference type="OMA" id="KGWSANW"/>
<feature type="region of interest" description="Disordered" evidence="1">
    <location>
        <begin position="1"/>
        <end position="30"/>
    </location>
</feature>
<dbReference type="HOGENOM" id="CLU_009180_3_0_1"/>
<accession>A0A0E0I754</accession>
<evidence type="ECO:0000256" key="1">
    <source>
        <dbReference type="SAM" id="MobiDB-lite"/>
    </source>
</evidence>
<feature type="transmembrane region" description="Helical" evidence="2">
    <location>
        <begin position="109"/>
        <end position="129"/>
    </location>
</feature>
<evidence type="ECO:0000259" key="3">
    <source>
        <dbReference type="Pfam" id="PF13968"/>
    </source>
</evidence>
<dbReference type="Proteomes" id="UP000006591">
    <property type="component" value="Chromosome 8"/>
</dbReference>